<dbReference type="PANTHER" id="PTHR43540:SF14">
    <property type="entry name" value="ISOCHORISMATASE"/>
    <property type="match status" value="1"/>
</dbReference>
<dbReference type="AlphaFoldDB" id="A0A927N6E3"/>
<evidence type="ECO:0000313" key="3">
    <source>
        <dbReference type="EMBL" id="MBE1609807.1"/>
    </source>
</evidence>
<evidence type="ECO:0000313" key="4">
    <source>
        <dbReference type="Proteomes" id="UP000638648"/>
    </source>
</evidence>
<proteinExistence type="predicted"/>
<dbReference type="GO" id="GO:0016787">
    <property type="term" value="F:hydrolase activity"/>
    <property type="evidence" value="ECO:0007669"/>
    <property type="project" value="UniProtKB-KW"/>
</dbReference>
<accession>A0A927N6E3</accession>
<sequence length="189" mass="20878">MTTLPDRPNTALLVIDVQNGVVARTHNRDDVIANINTLLDKARVEDVPVVWVQHSDDNLPRDSENWQYVPELVRLDSEPLVHKTYLDSFEDTDLEARLAELRVGRIVVTGAQTDACIRSTLHGAFVRGYDATLVGDAHTTEDLSEYGAPSPEQVVAHTNLYWDWQIAPGRRGGTVDTAKVSFTAGDDAS</sequence>
<dbReference type="RefSeq" id="WP_192753320.1">
    <property type="nucleotide sequence ID" value="NZ_BAABJL010000106.1"/>
</dbReference>
<dbReference type="Proteomes" id="UP000638648">
    <property type="component" value="Unassembled WGS sequence"/>
</dbReference>
<dbReference type="SUPFAM" id="SSF52499">
    <property type="entry name" value="Isochorismatase-like hydrolases"/>
    <property type="match status" value="1"/>
</dbReference>
<protein>
    <submittedName>
        <fullName evidence="3">Nicotinamidase-related amidase</fullName>
    </submittedName>
</protein>
<name>A0A927N6E3_9ACTN</name>
<gene>
    <name evidence="3" type="ORF">HEB94_006655</name>
</gene>
<organism evidence="3 4">
    <name type="scientific">Actinopolymorpha pittospori</name>
    <dbReference type="NCBI Taxonomy" id="648752"/>
    <lineage>
        <taxon>Bacteria</taxon>
        <taxon>Bacillati</taxon>
        <taxon>Actinomycetota</taxon>
        <taxon>Actinomycetes</taxon>
        <taxon>Propionibacteriales</taxon>
        <taxon>Actinopolymorphaceae</taxon>
        <taxon>Actinopolymorpha</taxon>
    </lineage>
</organism>
<feature type="domain" description="Isochorismatase-like" evidence="2">
    <location>
        <begin position="10"/>
        <end position="142"/>
    </location>
</feature>
<dbReference type="PANTHER" id="PTHR43540">
    <property type="entry name" value="PEROXYUREIDOACRYLATE/UREIDOACRYLATE AMIDOHYDROLASE-RELATED"/>
    <property type="match status" value="1"/>
</dbReference>
<dbReference type="InterPro" id="IPR050272">
    <property type="entry name" value="Isochorismatase-like_hydrls"/>
</dbReference>
<reference evidence="3" key="1">
    <citation type="submission" date="2020-10" db="EMBL/GenBank/DDBJ databases">
        <title>Sequencing the genomes of 1000 actinobacteria strains.</title>
        <authorList>
            <person name="Klenk H.-P."/>
        </authorList>
    </citation>
    <scope>NUCLEOTIDE SEQUENCE</scope>
    <source>
        <strain evidence="3">DSM 45354</strain>
    </source>
</reference>
<comment type="caution">
    <text evidence="3">The sequence shown here is derived from an EMBL/GenBank/DDBJ whole genome shotgun (WGS) entry which is preliminary data.</text>
</comment>
<keyword evidence="4" id="KW-1185">Reference proteome</keyword>
<dbReference type="CDD" id="cd01014">
    <property type="entry name" value="nicotinamidase_related"/>
    <property type="match status" value="1"/>
</dbReference>
<dbReference type="Pfam" id="PF00857">
    <property type="entry name" value="Isochorismatase"/>
    <property type="match status" value="1"/>
</dbReference>
<evidence type="ECO:0000256" key="1">
    <source>
        <dbReference type="ARBA" id="ARBA00022801"/>
    </source>
</evidence>
<dbReference type="InterPro" id="IPR000868">
    <property type="entry name" value="Isochorismatase-like_dom"/>
</dbReference>
<dbReference type="EMBL" id="JADBEM010000001">
    <property type="protein sequence ID" value="MBE1609807.1"/>
    <property type="molecule type" value="Genomic_DNA"/>
</dbReference>
<dbReference type="Gene3D" id="3.40.50.850">
    <property type="entry name" value="Isochorismatase-like"/>
    <property type="match status" value="1"/>
</dbReference>
<evidence type="ECO:0000259" key="2">
    <source>
        <dbReference type="Pfam" id="PF00857"/>
    </source>
</evidence>
<keyword evidence="1" id="KW-0378">Hydrolase</keyword>
<dbReference type="InterPro" id="IPR036380">
    <property type="entry name" value="Isochorismatase-like_sf"/>
</dbReference>